<dbReference type="InterPro" id="IPR016032">
    <property type="entry name" value="Sig_transdc_resp-reg_C-effctor"/>
</dbReference>
<dbReference type="Proteomes" id="UP000614216">
    <property type="component" value="Unassembled WGS sequence"/>
</dbReference>
<dbReference type="RefSeq" id="WP_202855727.1">
    <property type="nucleotide sequence ID" value="NZ_JAEUGD010000023.1"/>
</dbReference>
<dbReference type="EMBL" id="JAEUGD010000023">
    <property type="protein sequence ID" value="MBL6446186.1"/>
    <property type="molecule type" value="Genomic_DNA"/>
</dbReference>
<dbReference type="GO" id="GO:0006355">
    <property type="term" value="P:regulation of DNA-templated transcription"/>
    <property type="evidence" value="ECO:0007669"/>
    <property type="project" value="InterPro"/>
</dbReference>
<evidence type="ECO:0000256" key="3">
    <source>
        <dbReference type="PROSITE-ProRule" id="PRU00169"/>
    </source>
</evidence>
<dbReference type="AlphaFoldDB" id="A0A937G0D0"/>
<evidence type="ECO:0000313" key="7">
    <source>
        <dbReference type="Proteomes" id="UP000614216"/>
    </source>
</evidence>
<dbReference type="CDD" id="cd17535">
    <property type="entry name" value="REC_NarL-like"/>
    <property type="match status" value="1"/>
</dbReference>
<dbReference type="PANTHER" id="PTHR43214">
    <property type="entry name" value="TWO-COMPONENT RESPONSE REGULATOR"/>
    <property type="match status" value="1"/>
</dbReference>
<dbReference type="SUPFAM" id="SSF46894">
    <property type="entry name" value="C-terminal effector domain of the bipartite response regulators"/>
    <property type="match status" value="1"/>
</dbReference>
<keyword evidence="7" id="KW-1185">Reference proteome</keyword>
<proteinExistence type="predicted"/>
<dbReference type="PRINTS" id="PR00038">
    <property type="entry name" value="HTHLUXR"/>
</dbReference>
<dbReference type="PROSITE" id="PS50043">
    <property type="entry name" value="HTH_LUXR_2"/>
    <property type="match status" value="1"/>
</dbReference>
<gene>
    <name evidence="6" type="ORF">JMN32_07695</name>
</gene>
<dbReference type="GO" id="GO:0003677">
    <property type="term" value="F:DNA binding"/>
    <property type="evidence" value="ECO:0007669"/>
    <property type="project" value="UniProtKB-KW"/>
</dbReference>
<dbReference type="InterPro" id="IPR011006">
    <property type="entry name" value="CheY-like_superfamily"/>
</dbReference>
<organism evidence="6 7">
    <name type="scientific">Fulvivirga marina</name>
    <dbReference type="NCBI Taxonomy" id="2494733"/>
    <lineage>
        <taxon>Bacteria</taxon>
        <taxon>Pseudomonadati</taxon>
        <taxon>Bacteroidota</taxon>
        <taxon>Cytophagia</taxon>
        <taxon>Cytophagales</taxon>
        <taxon>Fulvivirgaceae</taxon>
        <taxon>Fulvivirga</taxon>
    </lineage>
</organism>
<dbReference type="InterPro" id="IPR001789">
    <property type="entry name" value="Sig_transdc_resp-reg_receiver"/>
</dbReference>
<dbReference type="PROSITE" id="PS50110">
    <property type="entry name" value="RESPONSE_REGULATORY"/>
    <property type="match status" value="1"/>
</dbReference>
<evidence type="ECO:0000259" key="4">
    <source>
        <dbReference type="PROSITE" id="PS50043"/>
    </source>
</evidence>
<dbReference type="Gene3D" id="3.40.50.2300">
    <property type="match status" value="1"/>
</dbReference>
<dbReference type="SUPFAM" id="SSF52172">
    <property type="entry name" value="CheY-like"/>
    <property type="match status" value="1"/>
</dbReference>
<dbReference type="Pfam" id="PF00072">
    <property type="entry name" value="Response_reg"/>
    <property type="match status" value="1"/>
</dbReference>
<dbReference type="PANTHER" id="PTHR43214:SF43">
    <property type="entry name" value="TWO-COMPONENT RESPONSE REGULATOR"/>
    <property type="match status" value="1"/>
</dbReference>
<dbReference type="InterPro" id="IPR039420">
    <property type="entry name" value="WalR-like"/>
</dbReference>
<evidence type="ECO:0000313" key="6">
    <source>
        <dbReference type="EMBL" id="MBL6446186.1"/>
    </source>
</evidence>
<evidence type="ECO:0000259" key="5">
    <source>
        <dbReference type="PROSITE" id="PS50110"/>
    </source>
</evidence>
<feature type="modified residue" description="4-aspartylphosphate" evidence="3">
    <location>
        <position position="56"/>
    </location>
</feature>
<feature type="domain" description="HTH luxR-type" evidence="4">
    <location>
        <begin position="149"/>
        <end position="214"/>
    </location>
</feature>
<dbReference type="InterPro" id="IPR000792">
    <property type="entry name" value="Tscrpt_reg_LuxR_C"/>
</dbReference>
<dbReference type="InterPro" id="IPR058245">
    <property type="entry name" value="NreC/VraR/RcsB-like_REC"/>
</dbReference>
<dbReference type="Pfam" id="PF00196">
    <property type="entry name" value="GerE"/>
    <property type="match status" value="1"/>
</dbReference>
<dbReference type="GO" id="GO:0000160">
    <property type="term" value="P:phosphorelay signal transduction system"/>
    <property type="evidence" value="ECO:0007669"/>
    <property type="project" value="InterPro"/>
</dbReference>
<name>A0A937G0D0_9BACT</name>
<keyword evidence="1 3" id="KW-0597">Phosphoprotein</keyword>
<feature type="domain" description="Response regulatory" evidence="5">
    <location>
        <begin position="5"/>
        <end position="121"/>
    </location>
</feature>
<comment type="caution">
    <text evidence="6">The sequence shown here is derived from an EMBL/GenBank/DDBJ whole genome shotgun (WGS) entry which is preliminary data.</text>
</comment>
<dbReference type="CDD" id="cd06170">
    <property type="entry name" value="LuxR_C_like"/>
    <property type="match status" value="1"/>
</dbReference>
<accession>A0A937G0D0</accession>
<evidence type="ECO:0000256" key="2">
    <source>
        <dbReference type="ARBA" id="ARBA00023125"/>
    </source>
</evidence>
<dbReference type="SMART" id="SM00448">
    <property type="entry name" value="REC"/>
    <property type="match status" value="1"/>
</dbReference>
<sequence>MKHIRVLLVDDHALMREGIASMLKNVEFIEVVGKVESGEEAINAAQELYPDVILMDIMMKGMTGIEATRWIKEQNNNVKIILLSGEVNQDYISLSAKVGVNGYLPKDVSREALIDAIRKVYGGEKYFSPSIMNIVFEQFYNQEADEKKPAQKSKELTTREFEVLEQVAMGKSNQEVADALFISIKTVETHKTNILSKLGLKNTAELVKYAIKNNIIEL</sequence>
<reference evidence="6" key="1">
    <citation type="submission" date="2021-01" db="EMBL/GenBank/DDBJ databases">
        <title>Fulvivirga kasyanovii gen. nov., sp nov., a novel member of the phylum Bacteroidetes isolated from seawater in a mussel farm.</title>
        <authorList>
            <person name="Zhao L.-H."/>
            <person name="Wang Z.-J."/>
        </authorList>
    </citation>
    <scope>NUCLEOTIDE SEQUENCE</scope>
    <source>
        <strain evidence="6">29W222</strain>
    </source>
</reference>
<evidence type="ECO:0000256" key="1">
    <source>
        <dbReference type="ARBA" id="ARBA00022553"/>
    </source>
</evidence>
<dbReference type="PROSITE" id="PS00622">
    <property type="entry name" value="HTH_LUXR_1"/>
    <property type="match status" value="1"/>
</dbReference>
<keyword evidence="2" id="KW-0238">DNA-binding</keyword>
<protein>
    <submittedName>
        <fullName evidence="6">Response regulator transcription factor</fullName>
    </submittedName>
</protein>
<dbReference type="SMART" id="SM00421">
    <property type="entry name" value="HTH_LUXR"/>
    <property type="match status" value="1"/>
</dbReference>